<dbReference type="GO" id="GO:0046872">
    <property type="term" value="F:metal ion binding"/>
    <property type="evidence" value="ECO:0007669"/>
    <property type="project" value="UniProtKB-UniRule"/>
</dbReference>
<dbReference type="PANTHER" id="PTHR32479:SF17">
    <property type="entry name" value="GLYCOLATE OXIDASE IRON-SULFUR SUBUNIT"/>
    <property type="match status" value="1"/>
</dbReference>
<dbReference type="RefSeq" id="WP_123210242.1">
    <property type="nucleotide sequence ID" value="NZ_RJVO01000001.1"/>
</dbReference>
<keyword evidence="4 6" id="KW-0408">Iron</keyword>
<keyword evidence="6" id="KW-0813">Transport</keyword>
<keyword evidence="2 6" id="KW-0479">Metal-binding</keyword>
<name>A0A3N0VKU6_9GAMM</name>
<reference evidence="8 9" key="1">
    <citation type="submission" date="2018-10" db="EMBL/GenBank/DDBJ databases">
        <authorList>
            <person name="Chen W.-M."/>
        </authorList>
    </citation>
    <scope>NUCLEOTIDE SEQUENCE [LARGE SCALE GENOMIC DNA]</scope>
    <source>
        <strain evidence="8 9">THS-13</strain>
    </source>
</reference>
<comment type="caution">
    <text evidence="8">The sequence shown here is derived from an EMBL/GenBank/DDBJ whole genome shotgun (WGS) entry which is preliminary data.</text>
</comment>
<evidence type="ECO:0000313" key="8">
    <source>
        <dbReference type="EMBL" id="ROH93387.1"/>
    </source>
</evidence>
<dbReference type="FunCoup" id="A0A3N0VKU6">
    <property type="interactions" value="95"/>
</dbReference>
<dbReference type="InterPro" id="IPR017900">
    <property type="entry name" value="4Fe4S_Fe_S_CS"/>
</dbReference>
<comment type="cofactor">
    <cofactor evidence="6">
        <name>[4Fe-4S] cluster</name>
        <dbReference type="ChEBI" id="CHEBI:49883"/>
    </cofactor>
    <text evidence="6">Binds 2 [4Fe-4S] clusters.</text>
</comment>
<comment type="catalytic activity">
    <reaction evidence="6">
        <text>glycolate + A = glyoxylate + AH2</text>
        <dbReference type="Rhea" id="RHEA:21264"/>
        <dbReference type="ChEBI" id="CHEBI:13193"/>
        <dbReference type="ChEBI" id="CHEBI:17499"/>
        <dbReference type="ChEBI" id="CHEBI:29805"/>
        <dbReference type="ChEBI" id="CHEBI:36655"/>
        <dbReference type="EC" id="1.1.99.14"/>
    </reaction>
</comment>
<evidence type="ECO:0000256" key="1">
    <source>
        <dbReference type="ARBA" id="ARBA00022485"/>
    </source>
</evidence>
<comment type="catalytic activity">
    <reaction evidence="6">
        <text>(R)-lactate + A = pyruvate + AH2</text>
        <dbReference type="Rhea" id="RHEA:15089"/>
        <dbReference type="ChEBI" id="CHEBI:13193"/>
        <dbReference type="ChEBI" id="CHEBI:15361"/>
        <dbReference type="ChEBI" id="CHEBI:16004"/>
        <dbReference type="ChEBI" id="CHEBI:17499"/>
    </reaction>
</comment>
<dbReference type="Gene3D" id="1.10.1060.10">
    <property type="entry name" value="Alpha-helical ferredoxin"/>
    <property type="match status" value="1"/>
</dbReference>
<gene>
    <name evidence="8" type="ORF">ED208_02390</name>
</gene>
<dbReference type="InterPro" id="IPR004017">
    <property type="entry name" value="Cys_rich_dom"/>
</dbReference>
<dbReference type="GO" id="GO:0051539">
    <property type="term" value="F:4 iron, 4 sulfur cluster binding"/>
    <property type="evidence" value="ECO:0007669"/>
    <property type="project" value="UniProtKB-UniRule"/>
</dbReference>
<dbReference type="PANTHER" id="PTHR32479">
    <property type="entry name" value="GLYCOLATE OXIDASE IRON-SULFUR SUBUNIT"/>
    <property type="match status" value="1"/>
</dbReference>
<protein>
    <recommendedName>
        <fullName evidence="6">Glycolate oxidase iron-sulfur subunit</fullName>
        <ecNumber evidence="6">1.1.99.14</ecNumber>
    </recommendedName>
</protein>
<dbReference type="EMBL" id="RJVO01000001">
    <property type="protein sequence ID" value="ROH93387.1"/>
    <property type="molecule type" value="Genomic_DNA"/>
</dbReference>
<organism evidence="8 9">
    <name type="scientific">Stagnimonas aquatica</name>
    <dbReference type="NCBI Taxonomy" id="2689987"/>
    <lineage>
        <taxon>Bacteria</taxon>
        <taxon>Pseudomonadati</taxon>
        <taxon>Pseudomonadota</taxon>
        <taxon>Gammaproteobacteria</taxon>
        <taxon>Nevskiales</taxon>
        <taxon>Nevskiaceae</taxon>
        <taxon>Stagnimonas</taxon>
    </lineage>
</organism>
<evidence type="ECO:0000313" key="9">
    <source>
        <dbReference type="Proteomes" id="UP000282106"/>
    </source>
</evidence>
<keyword evidence="1 6" id="KW-0004">4Fe-4S</keyword>
<dbReference type="InParanoid" id="A0A3N0VKU6"/>
<sequence length="396" mass="40978">MDAANLLADADRCVKCGLCLPHCPTYRLSRSEAESPRGRIALAQGLVQGQLPASATLATHIDNCLSCRACEAVCPAKVPYGRIADATRALLVEPGRSRATRLLSMLLDQASVRALLRASLWLSQRLLGAPSGSPRWPRLLRYRPAPQRLRAVSAPATGKVGLLVGCVGDVLERAVLADTLRVLAALGIEAAVPPDQGCCGALNQHAGLAAAASRQAARNAQAFAGCETVLALASGCGASLRDLGGAAGATPALAPKVQDLCSYLADRLETQPLPLRPLPLRVAIHSACTQTNVFGAGGAIRRLLQAIPELELVDLASDSGCCGAAGTGFLSAPEQADRLLAPKLDAAVALQPQVIVSANIGCALHLAAGLRSRGLEIELLHPVSLLARALAPRAPR</sequence>
<keyword evidence="5 6" id="KW-0411">Iron-sulfur</keyword>
<keyword evidence="6" id="KW-0249">Electron transport</keyword>
<dbReference type="EC" id="1.1.99.14" evidence="6"/>
<dbReference type="InterPro" id="IPR012257">
    <property type="entry name" value="Glc_ox_4Fe-4S"/>
</dbReference>
<feature type="domain" description="4Fe-4S ferredoxin-type" evidence="7">
    <location>
        <begin position="4"/>
        <end position="33"/>
    </location>
</feature>
<dbReference type="Pfam" id="PF13183">
    <property type="entry name" value="Fer4_8"/>
    <property type="match status" value="1"/>
</dbReference>
<evidence type="ECO:0000256" key="6">
    <source>
        <dbReference type="PIRNR" id="PIRNR000139"/>
    </source>
</evidence>
<dbReference type="Proteomes" id="UP000282106">
    <property type="component" value="Unassembled WGS sequence"/>
</dbReference>
<dbReference type="PROSITE" id="PS00198">
    <property type="entry name" value="4FE4S_FER_1"/>
    <property type="match status" value="2"/>
</dbReference>
<evidence type="ECO:0000256" key="3">
    <source>
        <dbReference type="ARBA" id="ARBA00022737"/>
    </source>
</evidence>
<proteinExistence type="predicted"/>
<evidence type="ECO:0000259" key="7">
    <source>
        <dbReference type="PROSITE" id="PS51379"/>
    </source>
</evidence>
<dbReference type="SUPFAM" id="SSF46548">
    <property type="entry name" value="alpha-helical ferredoxin"/>
    <property type="match status" value="1"/>
</dbReference>
<evidence type="ECO:0000256" key="4">
    <source>
        <dbReference type="ARBA" id="ARBA00023004"/>
    </source>
</evidence>
<feature type="domain" description="4Fe-4S ferredoxin-type" evidence="7">
    <location>
        <begin position="55"/>
        <end position="86"/>
    </location>
</feature>
<dbReference type="AlphaFoldDB" id="A0A3N0VKU6"/>
<dbReference type="InterPro" id="IPR009051">
    <property type="entry name" value="Helical_ferredxn"/>
</dbReference>
<keyword evidence="9" id="KW-1185">Reference proteome</keyword>
<dbReference type="PROSITE" id="PS51379">
    <property type="entry name" value="4FE4S_FER_2"/>
    <property type="match status" value="2"/>
</dbReference>
<evidence type="ECO:0000256" key="2">
    <source>
        <dbReference type="ARBA" id="ARBA00022723"/>
    </source>
</evidence>
<dbReference type="InterPro" id="IPR017896">
    <property type="entry name" value="4Fe4S_Fe-S-bd"/>
</dbReference>
<dbReference type="PIRSF" id="PIRSF000139">
    <property type="entry name" value="Glc_ox_4Fe-4S"/>
    <property type="match status" value="1"/>
</dbReference>
<dbReference type="Pfam" id="PF02754">
    <property type="entry name" value="CCG"/>
    <property type="match status" value="2"/>
</dbReference>
<comment type="function">
    <text evidence="6">Component of a complex that catalyzes the oxidation of glycolate to glyoxylate.</text>
</comment>
<accession>A0A3N0VKU6</accession>
<evidence type="ECO:0000256" key="5">
    <source>
        <dbReference type="ARBA" id="ARBA00023014"/>
    </source>
</evidence>
<keyword evidence="3" id="KW-0677">Repeat</keyword>
<dbReference type="GO" id="GO:0019154">
    <property type="term" value="F:glycolate dehydrogenase activity"/>
    <property type="evidence" value="ECO:0007669"/>
    <property type="project" value="UniProtKB-EC"/>
</dbReference>